<dbReference type="CDD" id="cd07377">
    <property type="entry name" value="WHTH_GntR"/>
    <property type="match status" value="1"/>
</dbReference>
<reference evidence="6" key="1">
    <citation type="journal article" date="2019" name="Int. J. Syst. Evol. Microbiol.">
        <title>The Global Catalogue of Microorganisms (GCM) 10K type strain sequencing project: providing services to taxonomists for standard genome sequencing and annotation.</title>
        <authorList>
            <consortium name="The Broad Institute Genomics Platform"/>
            <consortium name="The Broad Institute Genome Sequencing Center for Infectious Disease"/>
            <person name="Wu L."/>
            <person name="Ma J."/>
        </authorList>
    </citation>
    <scope>NUCLEOTIDE SEQUENCE [LARGE SCALE GENOMIC DNA]</scope>
    <source>
        <strain evidence="6">JCM 15914</strain>
    </source>
</reference>
<keyword evidence="2" id="KW-0238">DNA-binding</keyword>
<evidence type="ECO:0000256" key="3">
    <source>
        <dbReference type="ARBA" id="ARBA00023163"/>
    </source>
</evidence>
<dbReference type="Gene3D" id="1.10.10.10">
    <property type="entry name" value="Winged helix-like DNA-binding domain superfamily/Winged helix DNA-binding domain"/>
    <property type="match status" value="1"/>
</dbReference>
<dbReference type="InterPro" id="IPR011711">
    <property type="entry name" value="GntR_C"/>
</dbReference>
<evidence type="ECO:0000259" key="4">
    <source>
        <dbReference type="PROSITE" id="PS50949"/>
    </source>
</evidence>
<keyword evidence="3" id="KW-0804">Transcription</keyword>
<dbReference type="Proteomes" id="UP001500166">
    <property type="component" value="Unassembled WGS sequence"/>
</dbReference>
<feature type="domain" description="HTH gntR-type" evidence="4">
    <location>
        <begin position="13"/>
        <end position="80"/>
    </location>
</feature>
<dbReference type="Pfam" id="PF07729">
    <property type="entry name" value="FCD"/>
    <property type="match status" value="1"/>
</dbReference>
<sequence length="225" mass="25308">MATPARTEAAQKLGKAQYAYEWIKVQILEQSFTPGYRLVLANIAQTLGMSVVPVREAIRRLEAEGLVTFERNVGARVSMVDGEQYRYSMETLGILEGAATAQSAAHLTAAELAQARELNAKLEESLENFDPETFTAVNHQFHQILACRCPNQRLNDLIAVEWERLNHLRTSTFSFVPNRARASVHEHHHILHLIETHAPADAVEKAVREHRTATLRSYLNSRGDN</sequence>
<keyword evidence="1" id="KW-0805">Transcription regulation</keyword>
<dbReference type="InterPro" id="IPR008920">
    <property type="entry name" value="TF_FadR/GntR_C"/>
</dbReference>
<dbReference type="EMBL" id="BAAAQA010000037">
    <property type="protein sequence ID" value="GAA2123835.1"/>
    <property type="molecule type" value="Genomic_DNA"/>
</dbReference>
<dbReference type="SUPFAM" id="SSF48008">
    <property type="entry name" value="GntR ligand-binding domain-like"/>
    <property type="match status" value="1"/>
</dbReference>
<dbReference type="SMART" id="SM00895">
    <property type="entry name" value="FCD"/>
    <property type="match status" value="1"/>
</dbReference>
<dbReference type="Gene3D" id="1.20.120.530">
    <property type="entry name" value="GntR ligand-binding domain-like"/>
    <property type="match status" value="1"/>
</dbReference>
<evidence type="ECO:0000313" key="6">
    <source>
        <dbReference type="Proteomes" id="UP001500166"/>
    </source>
</evidence>
<proteinExistence type="predicted"/>
<dbReference type="PANTHER" id="PTHR43537:SF24">
    <property type="entry name" value="GLUCONATE OPERON TRANSCRIPTIONAL REPRESSOR"/>
    <property type="match status" value="1"/>
</dbReference>
<evidence type="ECO:0000313" key="5">
    <source>
        <dbReference type="EMBL" id="GAA2123835.1"/>
    </source>
</evidence>
<evidence type="ECO:0000256" key="1">
    <source>
        <dbReference type="ARBA" id="ARBA00023015"/>
    </source>
</evidence>
<dbReference type="RefSeq" id="WP_344225571.1">
    <property type="nucleotide sequence ID" value="NZ_BAAAQA010000037.1"/>
</dbReference>
<comment type="caution">
    <text evidence="5">The sequence shown here is derived from an EMBL/GenBank/DDBJ whole genome shotgun (WGS) entry which is preliminary data.</text>
</comment>
<dbReference type="InterPro" id="IPR036388">
    <property type="entry name" value="WH-like_DNA-bd_sf"/>
</dbReference>
<dbReference type="InterPro" id="IPR036390">
    <property type="entry name" value="WH_DNA-bd_sf"/>
</dbReference>
<evidence type="ECO:0000256" key="2">
    <source>
        <dbReference type="ARBA" id="ARBA00023125"/>
    </source>
</evidence>
<dbReference type="Pfam" id="PF00392">
    <property type="entry name" value="GntR"/>
    <property type="match status" value="1"/>
</dbReference>
<dbReference type="SMART" id="SM00345">
    <property type="entry name" value="HTH_GNTR"/>
    <property type="match status" value="1"/>
</dbReference>
<dbReference type="PANTHER" id="PTHR43537">
    <property type="entry name" value="TRANSCRIPTIONAL REGULATOR, GNTR FAMILY"/>
    <property type="match status" value="1"/>
</dbReference>
<protein>
    <submittedName>
        <fullName evidence="5">GntR family transcriptional regulator</fullName>
    </submittedName>
</protein>
<gene>
    <name evidence="5" type="ORF">GCM10009824_27930</name>
</gene>
<accession>A0ABN2Y9T5</accession>
<dbReference type="InterPro" id="IPR000524">
    <property type="entry name" value="Tscrpt_reg_HTH_GntR"/>
</dbReference>
<dbReference type="SUPFAM" id="SSF46785">
    <property type="entry name" value="Winged helix' DNA-binding domain"/>
    <property type="match status" value="1"/>
</dbReference>
<organism evidence="5 6">
    <name type="scientific">Kocuria atrinae</name>
    <dbReference type="NCBI Taxonomy" id="592377"/>
    <lineage>
        <taxon>Bacteria</taxon>
        <taxon>Bacillati</taxon>
        <taxon>Actinomycetota</taxon>
        <taxon>Actinomycetes</taxon>
        <taxon>Micrococcales</taxon>
        <taxon>Micrococcaceae</taxon>
        <taxon>Kocuria</taxon>
    </lineage>
</organism>
<dbReference type="PROSITE" id="PS50949">
    <property type="entry name" value="HTH_GNTR"/>
    <property type="match status" value="1"/>
</dbReference>
<keyword evidence="6" id="KW-1185">Reference proteome</keyword>
<name>A0ABN2Y9T5_9MICC</name>